<sequence length="158" mass="17058">MGKFDELIIKAKDLAGVAGSKAQEVAEQAKLRMQITQMKSQIDANYLKLGEIIYELNKSGTQNEELVGMCVAEIETQLAELAELKDKLDEMRKVLRCPDCMSENPRDALYCSHCGASLKGQSPTAPEDSGEVNEEAAPEETAAGAQAPTAAAIDEPKE</sequence>
<feature type="compositionally biased region" description="Low complexity" evidence="1">
    <location>
        <begin position="139"/>
        <end position="152"/>
    </location>
</feature>
<evidence type="ECO:0000313" key="2">
    <source>
        <dbReference type="EMBL" id="CUP49004.1"/>
    </source>
</evidence>
<reference evidence="6" key="2">
    <citation type="submission" date="2017-04" db="EMBL/GenBank/DDBJ databases">
        <title>Function of individual gut microbiota members based on whole genome sequencing of pure cultures obtained from chicken caecum.</title>
        <authorList>
            <person name="Medvecky M."/>
            <person name="Cejkova D."/>
            <person name="Polansky O."/>
            <person name="Karasova D."/>
            <person name="Kubasova T."/>
            <person name="Cizek A."/>
            <person name="Rychlik I."/>
        </authorList>
    </citation>
    <scope>NUCLEOTIDE SEQUENCE [LARGE SCALE GENOMIC DNA]</scope>
    <source>
        <strain evidence="6">An175</strain>
    </source>
</reference>
<dbReference type="EMBL" id="NFKP01000020">
    <property type="protein sequence ID" value="OUP68249.1"/>
    <property type="molecule type" value="Genomic_DNA"/>
</dbReference>
<reference evidence="3" key="3">
    <citation type="journal article" date="2018" name="BMC Genomics">
        <title>Whole genome sequencing and function prediction of 133 gut anaerobes isolated from chicken caecum in pure cultures.</title>
        <authorList>
            <person name="Medvecky M."/>
            <person name="Cejkova D."/>
            <person name="Polansky O."/>
            <person name="Karasova D."/>
            <person name="Kubasova T."/>
            <person name="Cizek A."/>
            <person name="Rychlik I."/>
        </authorList>
    </citation>
    <scope>NUCLEOTIDE SEQUENCE</scope>
    <source>
        <strain evidence="3">An175</strain>
    </source>
</reference>
<proteinExistence type="predicted"/>
<organism evidence="2 5">
    <name type="scientific">Anaerotruncus colihominis</name>
    <dbReference type="NCBI Taxonomy" id="169435"/>
    <lineage>
        <taxon>Bacteria</taxon>
        <taxon>Bacillati</taxon>
        <taxon>Bacillota</taxon>
        <taxon>Clostridia</taxon>
        <taxon>Eubacteriales</taxon>
        <taxon>Oscillospiraceae</taxon>
        <taxon>Anaerotruncus</taxon>
    </lineage>
</organism>
<dbReference type="AlphaFoldDB" id="A0A174NK45"/>
<dbReference type="EMBL" id="CZBE01000005">
    <property type="protein sequence ID" value="CUP49004.1"/>
    <property type="molecule type" value="Genomic_DNA"/>
</dbReference>
<evidence type="ECO:0000313" key="3">
    <source>
        <dbReference type="EMBL" id="OUP68249.1"/>
    </source>
</evidence>
<protein>
    <submittedName>
        <fullName evidence="3">Zinc ribbon domain-containing protein</fullName>
    </submittedName>
</protein>
<dbReference type="EMBL" id="QVME01000001">
    <property type="protein sequence ID" value="RGE69594.1"/>
    <property type="molecule type" value="Genomic_DNA"/>
</dbReference>
<name>A0A174NK45_9FIRM</name>
<dbReference type="GeneID" id="72465742"/>
<dbReference type="Proteomes" id="UP000260828">
    <property type="component" value="Unassembled WGS sequence"/>
</dbReference>
<dbReference type="Proteomes" id="UP000095765">
    <property type="component" value="Unassembled WGS sequence"/>
</dbReference>
<evidence type="ECO:0000313" key="7">
    <source>
        <dbReference type="Proteomes" id="UP000260828"/>
    </source>
</evidence>
<dbReference type="Proteomes" id="UP000196386">
    <property type="component" value="Unassembled WGS sequence"/>
</dbReference>
<reference evidence="4 7" key="4">
    <citation type="submission" date="2018-08" db="EMBL/GenBank/DDBJ databases">
        <title>A genome reference for cultivated species of the human gut microbiota.</title>
        <authorList>
            <person name="Zou Y."/>
            <person name="Xue W."/>
            <person name="Luo G."/>
        </authorList>
    </citation>
    <scope>NUCLEOTIDE SEQUENCE [LARGE SCALE GENOMIC DNA]</scope>
    <source>
        <strain evidence="4 7">TF05-12AC</strain>
    </source>
</reference>
<gene>
    <name evidence="3" type="ORF">B5F11_14300</name>
    <name evidence="4" type="ORF">DXC40_00550</name>
    <name evidence="2" type="ORF">ERS852551_00959</name>
</gene>
<feature type="region of interest" description="Disordered" evidence="1">
    <location>
        <begin position="118"/>
        <end position="158"/>
    </location>
</feature>
<reference evidence="2 5" key="1">
    <citation type="submission" date="2015-09" db="EMBL/GenBank/DDBJ databases">
        <authorList>
            <consortium name="Pathogen Informatics"/>
        </authorList>
    </citation>
    <scope>NUCLEOTIDE SEQUENCE [LARGE SCALE GENOMIC DNA]</scope>
    <source>
        <strain evidence="2 5">2789STDY5834939</strain>
    </source>
</reference>
<evidence type="ECO:0000313" key="4">
    <source>
        <dbReference type="EMBL" id="RGE69594.1"/>
    </source>
</evidence>
<evidence type="ECO:0000256" key="1">
    <source>
        <dbReference type="SAM" id="MobiDB-lite"/>
    </source>
</evidence>
<evidence type="ECO:0000313" key="6">
    <source>
        <dbReference type="Proteomes" id="UP000196386"/>
    </source>
</evidence>
<dbReference type="RefSeq" id="WP_006875801.1">
    <property type="nucleotide sequence ID" value="NZ_CABIWA010000007.1"/>
</dbReference>
<accession>A0A174NK45</accession>
<feature type="compositionally biased region" description="Acidic residues" evidence="1">
    <location>
        <begin position="128"/>
        <end position="138"/>
    </location>
</feature>
<evidence type="ECO:0000313" key="5">
    <source>
        <dbReference type="Proteomes" id="UP000095765"/>
    </source>
</evidence>
<dbReference type="OrthoDB" id="9788304at2"/>